<dbReference type="AlphaFoldDB" id="A0A9N7TT73"/>
<organism evidence="2 3">
    <name type="scientific">Pleuronectes platessa</name>
    <name type="common">European plaice</name>
    <dbReference type="NCBI Taxonomy" id="8262"/>
    <lineage>
        <taxon>Eukaryota</taxon>
        <taxon>Metazoa</taxon>
        <taxon>Chordata</taxon>
        <taxon>Craniata</taxon>
        <taxon>Vertebrata</taxon>
        <taxon>Euteleostomi</taxon>
        <taxon>Actinopterygii</taxon>
        <taxon>Neopterygii</taxon>
        <taxon>Teleostei</taxon>
        <taxon>Neoteleostei</taxon>
        <taxon>Acanthomorphata</taxon>
        <taxon>Carangaria</taxon>
        <taxon>Pleuronectiformes</taxon>
        <taxon>Pleuronectoidei</taxon>
        <taxon>Pleuronectidae</taxon>
        <taxon>Pleuronectes</taxon>
    </lineage>
</organism>
<sequence length="227" mass="25417">MYTIPLLVDDMRDSTEQPFAVYTGAGCSEVLACYTGKSREAGLVALPVAQRAFFLEDEDFSQVRFVDVINCAPQHLMRVSIPKDNPNMTCQAVPLHHGQQPAGPRSTIQTRTPLQSSVTVHRHPPRGAVLVQCPYPMPTRHRVRHHHHDQPTRHRIRHTGSTTVTPGGRSTNRNPWCGHRGPGSAGDKAKGFRERGIGMEKRTEKLEKEALCVMCHKIEQVTFCRTN</sequence>
<name>A0A9N7TT73_PLEPL</name>
<evidence type="ECO:0000313" key="3">
    <source>
        <dbReference type="Proteomes" id="UP001153269"/>
    </source>
</evidence>
<evidence type="ECO:0000313" key="2">
    <source>
        <dbReference type="EMBL" id="CAB1418209.1"/>
    </source>
</evidence>
<protein>
    <submittedName>
        <fullName evidence="2">Uncharacterized protein</fullName>
    </submittedName>
</protein>
<reference evidence="2" key="1">
    <citation type="submission" date="2020-03" db="EMBL/GenBank/DDBJ databases">
        <authorList>
            <person name="Weist P."/>
        </authorList>
    </citation>
    <scope>NUCLEOTIDE SEQUENCE</scope>
</reference>
<evidence type="ECO:0000256" key="1">
    <source>
        <dbReference type="SAM" id="MobiDB-lite"/>
    </source>
</evidence>
<comment type="caution">
    <text evidence="2">The sequence shown here is derived from an EMBL/GenBank/DDBJ whole genome shotgun (WGS) entry which is preliminary data.</text>
</comment>
<accession>A0A9N7TT73</accession>
<gene>
    <name evidence="2" type="ORF">PLEPLA_LOCUS6031</name>
</gene>
<dbReference type="EMBL" id="CADEAL010000312">
    <property type="protein sequence ID" value="CAB1418209.1"/>
    <property type="molecule type" value="Genomic_DNA"/>
</dbReference>
<proteinExistence type="predicted"/>
<feature type="compositionally biased region" description="Polar residues" evidence="1">
    <location>
        <begin position="159"/>
        <end position="174"/>
    </location>
</feature>
<feature type="compositionally biased region" description="Basic residues" evidence="1">
    <location>
        <begin position="141"/>
        <end position="158"/>
    </location>
</feature>
<keyword evidence="3" id="KW-1185">Reference proteome</keyword>
<feature type="region of interest" description="Disordered" evidence="1">
    <location>
        <begin position="141"/>
        <end position="191"/>
    </location>
</feature>
<dbReference type="Proteomes" id="UP001153269">
    <property type="component" value="Unassembled WGS sequence"/>
</dbReference>